<name>A0ABR1KXF3_9PEZI</name>
<sequence>MGTRYSLVRMRNGICAKAADIRNTGPRDELFSRGSDKRMTAVALQKAGLGPAAHSEARPEMRDAGKHEVVAAAVGGEAFQMGLSQRQADGARSQSEVHVGAAYRWPCSNLRPPAKAGTRSTEKTCVPLTRVMIYCLPTPLCCSFSISRWTFDPTVGVEHSHSSPTLQPALRVGERRRASGNLAHVHNIYQLACACQPRFRAHTAVLAHRRWMARQSAGEPSMARCL</sequence>
<evidence type="ECO:0000313" key="1">
    <source>
        <dbReference type="EMBL" id="KAK7522143.1"/>
    </source>
</evidence>
<evidence type="ECO:0000313" key="2">
    <source>
        <dbReference type="Proteomes" id="UP001363622"/>
    </source>
</evidence>
<organism evidence="1 2">
    <name type="scientific">Phyllosticta citriasiana</name>
    <dbReference type="NCBI Taxonomy" id="595635"/>
    <lineage>
        <taxon>Eukaryota</taxon>
        <taxon>Fungi</taxon>
        <taxon>Dikarya</taxon>
        <taxon>Ascomycota</taxon>
        <taxon>Pezizomycotina</taxon>
        <taxon>Dothideomycetes</taxon>
        <taxon>Dothideomycetes incertae sedis</taxon>
        <taxon>Botryosphaeriales</taxon>
        <taxon>Phyllostictaceae</taxon>
        <taxon>Phyllosticta</taxon>
    </lineage>
</organism>
<comment type="caution">
    <text evidence="1">The sequence shown here is derived from an EMBL/GenBank/DDBJ whole genome shotgun (WGS) entry which is preliminary data.</text>
</comment>
<proteinExistence type="predicted"/>
<reference evidence="1 2" key="1">
    <citation type="submission" date="2024-04" db="EMBL/GenBank/DDBJ databases">
        <title>Phyllosticta paracitricarpa is synonymous to the EU quarantine fungus P. citricarpa based on phylogenomic analyses.</title>
        <authorList>
            <consortium name="Lawrence Berkeley National Laboratory"/>
            <person name="Van Ingen-Buijs V.A."/>
            <person name="Van Westerhoven A.C."/>
            <person name="Haridas S."/>
            <person name="Skiadas P."/>
            <person name="Martin F."/>
            <person name="Groenewald J.Z."/>
            <person name="Crous P.W."/>
            <person name="Seidl M.F."/>
        </authorList>
    </citation>
    <scope>NUCLEOTIDE SEQUENCE [LARGE SCALE GENOMIC DNA]</scope>
    <source>
        <strain evidence="1 2">CBS 123371</strain>
    </source>
</reference>
<accession>A0ABR1KXF3</accession>
<dbReference type="EMBL" id="JBBPHU010000002">
    <property type="protein sequence ID" value="KAK7522143.1"/>
    <property type="molecule type" value="Genomic_DNA"/>
</dbReference>
<keyword evidence="2" id="KW-1185">Reference proteome</keyword>
<dbReference type="Proteomes" id="UP001363622">
    <property type="component" value="Unassembled WGS sequence"/>
</dbReference>
<protein>
    <submittedName>
        <fullName evidence="1">Uncharacterized protein</fullName>
    </submittedName>
</protein>
<gene>
    <name evidence="1" type="ORF">IWZ03DRAFT_110688</name>
</gene>